<proteinExistence type="predicted"/>
<dbReference type="Proteomes" id="UP001232148">
    <property type="component" value="Unassembled WGS sequence"/>
</dbReference>
<name>A0AAD9HDU1_9PEZI</name>
<dbReference type="AlphaFoldDB" id="A0AAD9HDU1"/>
<keyword evidence="2" id="KW-1185">Reference proteome</keyword>
<evidence type="ECO:0000313" key="2">
    <source>
        <dbReference type="Proteomes" id="UP001232148"/>
    </source>
</evidence>
<accession>A0AAD9HDU1</accession>
<sequence length="161" mass="17867">MAWALPVLGRRNSLHPLVNIVSLNLKTFSVWSSSIFFPLFSSLLTASVCSVYSSVLERDPGQVVPFIVSHSRDTIIAENVNQQQEPTQATQRTPKLCGLEYVITNFLYHKGSWGGGGASRWCVHVWRLDRSNSFRLLPLSSVSLHGSALRPCPCPSARAWV</sequence>
<organism evidence="1 2">
    <name type="scientific">Colletotrichum zoysiae</name>
    <dbReference type="NCBI Taxonomy" id="1216348"/>
    <lineage>
        <taxon>Eukaryota</taxon>
        <taxon>Fungi</taxon>
        <taxon>Dikarya</taxon>
        <taxon>Ascomycota</taxon>
        <taxon>Pezizomycotina</taxon>
        <taxon>Sordariomycetes</taxon>
        <taxon>Hypocreomycetidae</taxon>
        <taxon>Glomerellales</taxon>
        <taxon>Glomerellaceae</taxon>
        <taxon>Colletotrichum</taxon>
        <taxon>Colletotrichum graminicola species complex</taxon>
    </lineage>
</organism>
<reference evidence="1" key="1">
    <citation type="submission" date="2021-06" db="EMBL/GenBank/DDBJ databases">
        <title>Comparative genomics, transcriptomics and evolutionary studies reveal genomic signatures of adaptation to plant cell wall in hemibiotrophic fungi.</title>
        <authorList>
            <consortium name="DOE Joint Genome Institute"/>
            <person name="Baroncelli R."/>
            <person name="Diaz J.F."/>
            <person name="Benocci T."/>
            <person name="Peng M."/>
            <person name="Battaglia E."/>
            <person name="Haridas S."/>
            <person name="Andreopoulos W."/>
            <person name="Labutti K."/>
            <person name="Pangilinan J."/>
            <person name="Floch G.L."/>
            <person name="Makela M.R."/>
            <person name="Henrissat B."/>
            <person name="Grigoriev I.V."/>
            <person name="Crouch J.A."/>
            <person name="De Vries R.P."/>
            <person name="Sukno S.A."/>
            <person name="Thon M.R."/>
        </authorList>
    </citation>
    <scope>NUCLEOTIDE SEQUENCE</scope>
    <source>
        <strain evidence="1">MAFF235873</strain>
    </source>
</reference>
<dbReference type="EMBL" id="MU842921">
    <property type="protein sequence ID" value="KAK2026137.1"/>
    <property type="molecule type" value="Genomic_DNA"/>
</dbReference>
<protein>
    <submittedName>
        <fullName evidence="1">Uncharacterized protein</fullName>
    </submittedName>
</protein>
<evidence type="ECO:0000313" key="1">
    <source>
        <dbReference type="EMBL" id="KAK2026137.1"/>
    </source>
</evidence>
<gene>
    <name evidence="1" type="ORF">LX32DRAFT_35076</name>
</gene>
<comment type="caution">
    <text evidence="1">The sequence shown here is derived from an EMBL/GenBank/DDBJ whole genome shotgun (WGS) entry which is preliminary data.</text>
</comment>